<evidence type="ECO:0000259" key="2">
    <source>
        <dbReference type="Pfam" id="PF00582"/>
    </source>
</evidence>
<feature type="domain" description="UspA" evidence="2">
    <location>
        <begin position="1"/>
        <end position="137"/>
    </location>
</feature>
<reference evidence="3 4" key="1">
    <citation type="submission" date="2020-02" db="EMBL/GenBank/DDBJ databases">
        <title>Rhodobacter translucens sp. nov., a novel bacterium isolated from activated sludge.</title>
        <authorList>
            <person name="Liu J."/>
        </authorList>
    </citation>
    <scope>NUCLEOTIDE SEQUENCE [LARGE SCALE GENOMIC DNA]</scope>
    <source>
        <strain evidence="3 4">HX-7-19</strain>
    </source>
</reference>
<dbReference type="Pfam" id="PF00582">
    <property type="entry name" value="Usp"/>
    <property type="match status" value="1"/>
</dbReference>
<dbReference type="CDD" id="cd00293">
    <property type="entry name" value="USP-like"/>
    <property type="match status" value="1"/>
</dbReference>
<keyword evidence="4" id="KW-1185">Reference proteome</keyword>
<dbReference type="InterPro" id="IPR014729">
    <property type="entry name" value="Rossmann-like_a/b/a_fold"/>
</dbReference>
<name>A0A6M1TQ52_9RHOB</name>
<accession>A0A6M1TQ52</accession>
<protein>
    <submittedName>
        <fullName evidence="3">Universal stress protein</fullName>
    </submittedName>
</protein>
<dbReference type="InterPro" id="IPR006015">
    <property type="entry name" value="Universal_stress_UspA"/>
</dbReference>
<dbReference type="PRINTS" id="PR01438">
    <property type="entry name" value="UNVRSLSTRESS"/>
</dbReference>
<evidence type="ECO:0000313" key="4">
    <source>
        <dbReference type="Proteomes" id="UP000474758"/>
    </source>
</evidence>
<dbReference type="PANTHER" id="PTHR46268:SF6">
    <property type="entry name" value="UNIVERSAL STRESS PROTEIN UP12"/>
    <property type="match status" value="1"/>
</dbReference>
<dbReference type="SUPFAM" id="SSF52402">
    <property type="entry name" value="Adenine nucleotide alpha hydrolases-like"/>
    <property type="match status" value="1"/>
</dbReference>
<dbReference type="Proteomes" id="UP000474758">
    <property type="component" value="Unassembled WGS sequence"/>
</dbReference>
<dbReference type="InterPro" id="IPR006016">
    <property type="entry name" value="UspA"/>
</dbReference>
<proteinExistence type="inferred from homology"/>
<dbReference type="Gene3D" id="3.40.50.620">
    <property type="entry name" value="HUPs"/>
    <property type="match status" value="1"/>
</dbReference>
<gene>
    <name evidence="3" type="ORF">G5V65_03455</name>
</gene>
<comment type="caution">
    <text evidence="3">The sequence shown here is derived from an EMBL/GenBank/DDBJ whole genome shotgun (WGS) entry which is preliminary data.</text>
</comment>
<sequence>MFQKILCPVDGTEHATLALERAVELAGKYGASLSICLINVAHGTGRSPRINHWSDDQVAGILGDAEALAKSLGHAAPNMVQLVAREVGPSIVQYAETGHYDCIVMGTGDKRGLSRLMLGSVAADVSGRAHCSVLVAR</sequence>
<evidence type="ECO:0000313" key="3">
    <source>
        <dbReference type="EMBL" id="NGQ89940.1"/>
    </source>
</evidence>
<evidence type="ECO:0000256" key="1">
    <source>
        <dbReference type="ARBA" id="ARBA00008791"/>
    </source>
</evidence>
<dbReference type="PANTHER" id="PTHR46268">
    <property type="entry name" value="STRESS RESPONSE PROTEIN NHAX"/>
    <property type="match status" value="1"/>
</dbReference>
<comment type="similarity">
    <text evidence="1">Belongs to the universal stress protein A family.</text>
</comment>
<dbReference type="EMBL" id="JAALFE010000002">
    <property type="protein sequence ID" value="NGQ89940.1"/>
    <property type="molecule type" value="Genomic_DNA"/>
</dbReference>
<dbReference type="AlphaFoldDB" id="A0A6M1TQ52"/>
<dbReference type="RefSeq" id="WP_165047096.1">
    <property type="nucleotide sequence ID" value="NZ_JAALFE010000002.1"/>
</dbReference>
<organism evidence="3 4">
    <name type="scientific">Paragemmobacter kunshanensis</name>
    <dbReference type="NCBI Taxonomy" id="2583234"/>
    <lineage>
        <taxon>Bacteria</taxon>
        <taxon>Pseudomonadati</taxon>
        <taxon>Pseudomonadota</taxon>
        <taxon>Alphaproteobacteria</taxon>
        <taxon>Rhodobacterales</taxon>
        <taxon>Paracoccaceae</taxon>
        <taxon>Paragemmobacter</taxon>
    </lineage>
</organism>